<dbReference type="GO" id="GO:0008422">
    <property type="term" value="F:beta-glucosidase activity"/>
    <property type="evidence" value="ECO:0007669"/>
    <property type="project" value="UniProtKB-EC"/>
</dbReference>
<protein>
    <recommendedName>
        <fullName evidence="3 10">Beta-glucosidase</fullName>
        <ecNumber evidence="3 10">3.2.1.21</ecNumber>
    </recommendedName>
</protein>
<dbReference type="PROSITE" id="PS00572">
    <property type="entry name" value="GLYCOSYL_HYDROL_F1_1"/>
    <property type="match status" value="1"/>
</dbReference>
<dbReference type="PANTHER" id="PTHR10353">
    <property type="entry name" value="GLYCOSYL HYDROLASE"/>
    <property type="match status" value="1"/>
</dbReference>
<evidence type="ECO:0000256" key="1">
    <source>
        <dbReference type="ARBA" id="ARBA00000448"/>
    </source>
</evidence>
<organism evidence="11 12">
    <name type="scientific">Microtetraspora glauca</name>
    <dbReference type="NCBI Taxonomy" id="1996"/>
    <lineage>
        <taxon>Bacteria</taxon>
        <taxon>Bacillati</taxon>
        <taxon>Actinomycetota</taxon>
        <taxon>Actinomycetes</taxon>
        <taxon>Streptosporangiales</taxon>
        <taxon>Streptosporangiaceae</taxon>
        <taxon>Microtetraspora</taxon>
    </lineage>
</organism>
<dbReference type="Gene3D" id="3.20.20.80">
    <property type="entry name" value="Glycosidases"/>
    <property type="match status" value="1"/>
</dbReference>
<dbReference type="RefSeq" id="WP_358140964.1">
    <property type="nucleotide sequence ID" value="NZ_JBFALK010000030.1"/>
</dbReference>
<evidence type="ECO:0000256" key="2">
    <source>
        <dbReference type="ARBA" id="ARBA00010838"/>
    </source>
</evidence>
<dbReference type="InterPro" id="IPR017853">
    <property type="entry name" value="GH"/>
</dbReference>
<dbReference type="NCBIfam" id="TIGR03356">
    <property type="entry name" value="BGL"/>
    <property type="match status" value="1"/>
</dbReference>
<sequence length="440" mass="49540">MNSPARFPSDFVWGAATAAYQIEGATTEDGRGVSVWDTFSAVPGNVRDGDTGEPGADHYHRYAEDLDLMSELGLQSYRFSIAWPRIQPSGSGVPNQKGLDFYRRLVEGLVERGIRPMATLFHWDLPQELQDRGGWENRDTAERFADYAEIVFGALHVRDWVTINEPKTVVDCGYREGIHAPGVKDDARAFVALHHLLLGHGLASRRLHAGHPGRRIGPALNLHPSYPADESPEALAAARHRDGLENRLYLDPIFKGHYPEDTMAWIAERGPMRDHIQEGDLATISEPIDLLGVQYYTPIFVNGEGERVFTHPRAQAEWLEIYPEGFHDILVRLKRDYGGVPLVITENGLATVDAPGPDGRVRDTERIGYLRDHLTAMHRAMAAGARVEAYHVWSLLDNYEWAEGYSQRFGIVHVDYETQKRTPKDSALWYRDVIKSGEVR</sequence>
<keyword evidence="4 10" id="KW-0378">Hydrolase</keyword>
<comment type="caution">
    <text evidence="11">The sequence shown here is derived from an EMBL/GenBank/DDBJ whole genome shotgun (WGS) entry which is preliminary data.</text>
</comment>
<comment type="similarity">
    <text evidence="2 10">Belongs to the glycosyl hydrolase 1 family.</text>
</comment>
<dbReference type="InterPro" id="IPR001360">
    <property type="entry name" value="Glyco_hydro_1"/>
</dbReference>
<name>A0ABV3GS00_MICGL</name>
<keyword evidence="7 10" id="KW-0326">Glycosidase</keyword>
<evidence type="ECO:0000256" key="4">
    <source>
        <dbReference type="ARBA" id="ARBA00022801"/>
    </source>
</evidence>
<proteinExistence type="inferred from homology"/>
<evidence type="ECO:0000313" key="12">
    <source>
        <dbReference type="Proteomes" id="UP001551675"/>
    </source>
</evidence>
<feature type="active site" description="Nucleophile" evidence="9">
    <location>
        <position position="346"/>
    </location>
</feature>
<evidence type="ECO:0000256" key="9">
    <source>
        <dbReference type="PROSITE-ProRule" id="PRU10055"/>
    </source>
</evidence>
<evidence type="ECO:0000256" key="8">
    <source>
        <dbReference type="ARBA" id="ARBA00023326"/>
    </source>
</evidence>
<evidence type="ECO:0000256" key="10">
    <source>
        <dbReference type="RuleBase" id="RU361175"/>
    </source>
</evidence>
<comment type="catalytic activity">
    <reaction evidence="1 10">
        <text>Hydrolysis of terminal, non-reducing beta-D-glucosyl residues with release of beta-D-glucose.</text>
        <dbReference type="EC" id="3.2.1.21"/>
    </reaction>
</comment>
<gene>
    <name evidence="11" type="ORF">AB0I59_37910</name>
</gene>
<dbReference type="EMBL" id="JBFALK010000030">
    <property type="protein sequence ID" value="MEV0974405.1"/>
    <property type="molecule type" value="Genomic_DNA"/>
</dbReference>
<dbReference type="InterPro" id="IPR017736">
    <property type="entry name" value="Glyco_hydro_1_beta-glucosidase"/>
</dbReference>
<evidence type="ECO:0000313" key="11">
    <source>
        <dbReference type="EMBL" id="MEV0974405.1"/>
    </source>
</evidence>
<reference evidence="11 12" key="1">
    <citation type="submission" date="2024-06" db="EMBL/GenBank/DDBJ databases">
        <title>The Natural Products Discovery Center: Release of the First 8490 Sequenced Strains for Exploring Actinobacteria Biosynthetic Diversity.</title>
        <authorList>
            <person name="Kalkreuter E."/>
            <person name="Kautsar S.A."/>
            <person name="Yang D."/>
            <person name="Bader C.D."/>
            <person name="Teijaro C.N."/>
            <person name="Fluegel L."/>
            <person name="Davis C.M."/>
            <person name="Simpson J.R."/>
            <person name="Lauterbach L."/>
            <person name="Steele A.D."/>
            <person name="Gui C."/>
            <person name="Meng S."/>
            <person name="Li G."/>
            <person name="Viehrig K."/>
            <person name="Ye F."/>
            <person name="Su P."/>
            <person name="Kiefer A.F."/>
            <person name="Nichols A."/>
            <person name="Cepeda A.J."/>
            <person name="Yan W."/>
            <person name="Fan B."/>
            <person name="Jiang Y."/>
            <person name="Adhikari A."/>
            <person name="Zheng C.-J."/>
            <person name="Schuster L."/>
            <person name="Cowan T.M."/>
            <person name="Smanski M.J."/>
            <person name="Chevrette M.G."/>
            <person name="De Carvalho L.P.S."/>
            <person name="Shen B."/>
        </authorList>
    </citation>
    <scope>NUCLEOTIDE SEQUENCE [LARGE SCALE GENOMIC DNA]</scope>
    <source>
        <strain evidence="11 12">NPDC050100</strain>
    </source>
</reference>
<dbReference type="PROSITE" id="PS00653">
    <property type="entry name" value="GLYCOSYL_HYDROL_F1_2"/>
    <property type="match status" value="1"/>
</dbReference>
<keyword evidence="12" id="KW-1185">Reference proteome</keyword>
<evidence type="ECO:0000256" key="6">
    <source>
        <dbReference type="ARBA" id="ARBA00023277"/>
    </source>
</evidence>
<keyword evidence="6" id="KW-0119">Carbohydrate metabolism</keyword>
<keyword evidence="8" id="KW-0624">Polysaccharide degradation</keyword>
<accession>A0ABV3GS00</accession>
<dbReference type="InterPro" id="IPR033132">
    <property type="entry name" value="GH_1_N_CS"/>
</dbReference>
<dbReference type="SUPFAM" id="SSF51445">
    <property type="entry name" value="(Trans)glycosidases"/>
    <property type="match status" value="1"/>
</dbReference>
<evidence type="ECO:0000256" key="7">
    <source>
        <dbReference type="ARBA" id="ARBA00023295"/>
    </source>
</evidence>
<dbReference type="PANTHER" id="PTHR10353:SF36">
    <property type="entry name" value="LP05116P"/>
    <property type="match status" value="1"/>
</dbReference>
<dbReference type="EC" id="3.2.1.21" evidence="3 10"/>
<dbReference type="Pfam" id="PF00232">
    <property type="entry name" value="Glyco_hydro_1"/>
    <property type="match status" value="1"/>
</dbReference>
<keyword evidence="5" id="KW-0136">Cellulose degradation</keyword>
<evidence type="ECO:0000256" key="3">
    <source>
        <dbReference type="ARBA" id="ARBA00012744"/>
    </source>
</evidence>
<dbReference type="PRINTS" id="PR00131">
    <property type="entry name" value="GLHYDRLASE1"/>
</dbReference>
<dbReference type="InterPro" id="IPR018120">
    <property type="entry name" value="Glyco_hydro_1_AS"/>
</dbReference>
<evidence type="ECO:0000256" key="5">
    <source>
        <dbReference type="ARBA" id="ARBA00023001"/>
    </source>
</evidence>
<dbReference type="Proteomes" id="UP001551675">
    <property type="component" value="Unassembled WGS sequence"/>
</dbReference>